<evidence type="ECO:0000256" key="1">
    <source>
        <dbReference type="ARBA" id="ARBA00007867"/>
    </source>
</evidence>
<evidence type="ECO:0000256" key="3">
    <source>
        <dbReference type="ARBA" id="ARBA00023115"/>
    </source>
</evidence>
<evidence type="ECO:0000313" key="6">
    <source>
        <dbReference type="EMBL" id="SVB13470.1"/>
    </source>
</evidence>
<dbReference type="CDD" id="cd02440">
    <property type="entry name" value="AdoMet_MTases"/>
    <property type="match status" value="1"/>
</dbReference>
<keyword evidence="3" id="KW-0620">Polyamine biosynthesis</keyword>
<dbReference type="PROSITE" id="PS51006">
    <property type="entry name" value="PABS_2"/>
    <property type="match status" value="1"/>
</dbReference>
<dbReference type="GO" id="GO:0006596">
    <property type="term" value="P:polyamine biosynthetic process"/>
    <property type="evidence" value="ECO:0007669"/>
    <property type="project" value="UniProtKB-KW"/>
</dbReference>
<organism evidence="6">
    <name type="scientific">marine metagenome</name>
    <dbReference type="NCBI Taxonomy" id="408172"/>
    <lineage>
        <taxon>unclassified sequences</taxon>
        <taxon>metagenomes</taxon>
        <taxon>ecological metagenomes</taxon>
    </lineage>
</organism>
<keyword evidence="2" id="KW-0808">Transferase</keyword>
<dbReference type="PANTHER" id="PTHR43317:SF1">
    <property type="entry name" value="THERMOSPERMINE SYNTHASE ACAULIS5"/>
    <property type="match status" value="1"/>
</dbReference>
<evidence type="ECO:0000256" key="4">
    <source>
        <dbReference type="SAM" id="Phobius"/>
    </source>
</evidence>
<dbReference type="Gene3D" id="3.40.50.150">
    <property type="entry name" value="Vaccinia Virus protein VP39"/>
    <property type="match status" value="1"/>
</dbReference>
<feature type="non-terminal residue" evidence="6">
    <location>
        <position position="1"/>
    </location>
</feature>
<comment type="similarity">
    <text evidence="1">Belongs to the spermidine/spermine synthase family.</text>
</comment>
<accession>A0A382BHY1</accession>
<feature type="transmembrane region" description="Helical" evidence="4">
    <location>
        <begin position="6"/>
        <end position="26"/>
    </location>
</feature>
<dbReference type="InterPro" id="IPR029063">
    <property type="entry name" value="SAM-dependent_MTases_sf"/>
</dbReference>
<dbReference type="InterPro" id="IPR030374">
    <property type="entry name" value="PABS"/>
</dbReference>
<dbReference type="AlphaFoldDB" id="A0A382BHY1"/>
<sequence length="304" mass="34908">VFGHRIIWLWICLVFADCTIVGQTIYETYSAHHHIKVDDIKGHRFLRFDGSLETRMNVRRPLLGHFEYTEFFQIPLLWNPKPKNVLMIGLGGGSTQRAYQAYYPDVHVDTVELDSAVIGVAKLYFGVNATRSHKIYKGDGRLFLRRNKQKKYDTIILDAYTSNRYGSYIPYHLATREFFKLAAEDITPNGILAYNVIGNYQGERSDIVGSIYRTLRTVFPQVIPIQARESKNIVLLATKKPKPMDRQSLRGYFERLKQARPRLSPNFGKHLLQVRASPPRSALISPVLTDKYASTSSLLVQTNR</sequence>
<dbReference type="HAMAP" id="MF_00198">
    <property type="entry name" value="Spermidine_synth"/>
    <property type="match status" value="1"/>
</dbReference>
<protein>
    <recommendedName>
        <fullName evidence="5">PABS domain-containing protein</fullName>
    </recommendedName>
</protein>
<evidence type="ECO:0000256" key="2">
    <source>
        <dbReference type="ARBA" id="ARBA00022679"/>
    </source>
</evidence>
<dbReference type="Pfam" id="PF01564">
    <property type="entry name" value="Spermine_synth"/>
    <property type="match status" value="1"/>
</dbReference>
<reference evidence="6" key="1">
    <citation type="submission" date="2018-05" db="EMBL/GenBank/DDBJ databases">
        <authorList>
            <person name="Lanie J.A."/>
            <person name="Ng W.-L."/>
            <person name="Kazmierczak K.M."/>
            <person name="Andrzejewski T.M."/>
            <person name="Davidsen T.M."/>
            <person name="Wayne K.J."/>
            <person name="Tettelin H."/>
            <person name="Glass J.I."/>
            <person name="Rusch D."/>
            <person name="Podicherti R."/>
            <person name="Tsui H.-C.T."/>
            <person name="Winkler M.E."/>
        </authorList>
    </citation>
    <scope>NUCLEOTIDE SEQUENCE</scope>
</reference>
<dbReference type="InterPro" id="IPR001045">
    <property type="entry name" value="Spermi_synthase"/>
</dbReference>
<dbReference type="NCBIfam" id="NF037959">
    <property type="entry name" value="MFS_SpdSyn"/>
    <property type="match status" value="1"/>
</dbReference>
<dbReference type="PANTHER" id="PTHR43317">
    <property type="entry name" value="THERMOSPERMINE SYNTHASE ACAULIS5"/>
    <property type="match status" value="1"/>
</dbReference>
<dbReference type="EMBL" id="UINC01029921">
    <property type="protein sequence ID" value="SVB13470.1"/>
    <property type="molecule type" value="Genomic_DNA"/>
</dbReference>
<keyword evidence="4" id="KW-1133">Transmembrane helix</keyword>
<gene>
    <name evidence="6" type="ORF">METZ01_LOCUS166324</name>
</gene>
<evidence type="ECO:0000259" key="5">
    <source>
        <dbReference type="PROSITE" id="PS51006"/>
    </source>
</evidence>
<proteinExistence type="inferred from homology"/>
<feature type="domain" description="PABS" evidence="5">
    <location>
        <begin position="8"/>
        <end position="246"/>
    </location>
</feature>
<dbReference type="GO" id="GO:0010487">
    <property type="term" value="F:thermospermine synthase activity"/>
    <property type="evidence" value="ECO:0007669"/>
    <property type="project" value="TreeGrafter"/>
</dbReference>
<keyword evidence="4" id="KW-0812">Transmembrane</keyword>
<name>A0A382BHY1_9ZZZZ</name>
<keyword evidence="4" id="KW-0472">Membrane</keyword>
<dbReference type="SUPFAM" id="SSF53335">
    <property type="entry name" value="S-adenosyl-L-methionine-dependent methyltransferases"/>
    <property type="match status" value="1"/>
</dbReference>